<reference evidence="2 3" key="1">
    <citation type="journal article" date="2018" name="Sci. Rep.">
        <title>Genome sequence of the cauliflower mushroom Sparassis crispa (Hanabiratake) and its association with beneficial usage.</title>
        <authorList>
            <person name="Kiyama R."/>
            <person name="Furutani Y."/>
            <person name="Kawaguchi K."/>
            <person name="Nakanishi T."/>
        </authorList>
    </citation>
    <scope>NUCLEOTIDE SEQUENCE [LARGE SCALE GENOMIC DNA]</scope>
</reference>
<dbReference type="InterPro" id="IPR008266">
    <property type="entry name" value="Tyr_kinase_AS"/>
</dbReference>
<dbReference type="GO" id="GO:0004672">
    <property type="term" value="F:protein kinase activity"/>
    <property type="evidence" value="ECO:0007669"/>
    <property type="project" value="InterPro"/>
</dbReference>
<dbReference type="GeneID" id="38785007"/>
<dbReference type="AlphaFoldDB" id="A0A401H131"/>
<dbReference type="STRING" id="139825.A0A401H131"/>
<accession>A0A401H131</accession>
<proteinExistence type="predicted"/>
<dbReference type="InParanoid" id="A0A401H131"/>
<dbReference type="EMBL" id="BFAD01000012">
    <property type="protein sequence ID" value="GBE88090.1"/>
    <property type="molecule type" value="Genomic_DNA"/>
</dbReference>
<feature type="domain" description="Protein kinase" evidence="1">
    <location>
        <begin position="322"/>
        <end position="665"/>
    </location>
</feature>
<dbReference type="Proteomes" id="UP000287166">
    <property type="component" value="Unassembled WGS sequence"/>
</dbReference>
<dbReference type="Gene3D" id="1.10.510.10">
    <property type="entry name" value="Transferase(Phosphotransferase) domain 1"/>
    <property type="match status" value="1"/>
</dbReference>
<dbReference type="Pfam" id="PF17667">
    <property type="entry name" value="Pkinase_fungal"/>
    <property type="match status" value="1"/>
</dbReference>
<dbReference type="OrthoDB" id="3271155at2759"/>
<dbReference type="SUPFAM" id="SSF56112">
    <property type="entry name" value="Protein kinase-like (PK-like)"/>
    <property type="match status" value="1"/>
</dbReference>
<protein>
    <recommendedName>
        <fullName evidence="1">Protein kinase domain-containing protein</fullName>
    </recommendedName>
</protein>
<dbReference type="InterPro" id="IPR000719">
    <property type="entry name" value="Prot_kinase_dom"/>
</dbReference>
<dbReference type="InterPro" id="IPR011009">
    <property type="entry name" value="Kinase-like_dom_sf"/>
</dbReference>
<dbReference type="SMART" id="SM00220">
    <property type="entry name" value="S_TKc"/>
    <property type="match status" value="1"/>
</dbReference>
<comment type="caution">
    <text evidence="2">The sequence shown here is derived from an EMBL/GenBank/DDBJ whole genome shotgun (WGS) entry which is preliminary data.</text>
</comment>
<organism evidence="2 3">
    <name type="scientific">Sparassis crispa</name>
    <dbReference type="NCBI Taxonomy" id="139825"/>
    <lineage>
        <taxon>Eukaryota</taxon>
        <taxon>Fungi</taxon>
        <taxon>Dikarya</taxon>
        <taxon>Basidiomycota</taxon>
        <taxon>Agaricomycotina</taxon>
        <taxon>Agaricomycetes</taxon>
        <taxon>Polyporales</taxon>
        <taxon>Sparassidaceae</taxon>
        <taxon>Sparassis</taxon>
    </lineage>
</organism>
<dbReference type="PROSITE" id="PS00109">
    <property type="entry name" value="PROTEIN_KINASE_TYR"/>
    <property type="match status" value="1"/>
</dbReference>
<evidence type="ECO:0000313" key="3">
    <source>
        <dbReference type="Proteomes" id="UP000287166"/>
    </source>
</evidence>
<dbReference type="PROSITE" id="PS50011">
    <property type="entry name" value="PROTEIN_KINASE_DOM"/>
    <property type="match status" value="1"/>
</dbReference>
<name>A0A401H131_9APHY</name>
<dbReference type="PANTHER" id="PTHR38248">
    <property type="entry name" value="FUNK1 6"/>
    <property type="match status" value="1"/>
</dbReference>
<gene>
    <name evidence="2" type="ORF">SCP_1203190</name>
</gene>
<dbReference type="InterPro" id="IPR040976">
    <property type="entry name" value="Pkinase_fungal"/>
</dbReference>
<evidence type="ECO:0000259" key="1">
    <source>
        <dbReference type="PROSITE" id="PS50011"/>
    </source>
</evidence>
<keyword evidence="3" id="KW-1185">Reference proteome</keyword>
<dbReference type="PANTHER" id="PTHR38248:SF2">
    <property type="entry name" value="FUNK1 11"/>
    <property type="match status" value="1"/>
</dbReference>
<dbReference type="RefSeq" id="XP_027619003.1">
    <property type="nucleotide sequence ID" value="XM_027763202.1"/>
</dbReference>
<sequence>MEVSDWRSSRKALGADLQGKQVFDSSRVLDRLGISEVSDNLVTQCRAALFEDRTTSEAILQLKRLVGNADKLTLDELEQKSGEKDEVTQDKRRREKEMYPHLRKIFEFIENFPSTTTTPQTVRYRRQFIHDPKYLTQDAHFWGFPRGAPDFSLIDLNVKSTLWRERAAFAEIKPSSKQGPKPVRTSDDTVLSLVTQCADYARLHMSARPFQLFSVGLLIFGSHFCVGIFDRDGVTFSPIHDIWAYTELFIRVVRRMACDMSPTELGQDPTAVEVPEDSSLPGAARALAGRLLGSDVPAFPSYTVSMGENNPRQWCTVGPPLWTSLSFIGRGTSIWRVVELDHGKLSNSVVVMKSAWRSSKRLAEADIYKSIVGSHPGVAKLSYGDDVHLADKVISVDLLRRCFLEEKETPVLHRLFLNTIGRPIWEYSTEIEVLKGILGAMRGHEFLYKQGILHRDVSAGNVMLPQQPAEPGCEGFLTDLEFARIVADTIYPKTTVTIQVPPVRHPSGIRTESTTRTRTTFEAEKPVLRGAAMTGTAQFMAAEILHAVILQDDRKTQGLPPVTHAATHDIESFCWVLSYSIGRHLQKPNPSTKARHEQLQKWYKSCFSHTDLALIRKSRAMGEPLELDLAALGCMSEALSSLFHLLRVHVIHHITDKEPLTYEFVMGEIEKTVNTLEKRK</sequence>
<dbReference type="GO" id="GO:0005524">
    <property type="term" value="F:ATP binding"/>
    <property type="evidence" value="ECO:0007669"/>
    <property type="project" value="InterPro"/>
</dbReference>
<evidence type="ECO:0000313" key="2">
    <source>
        <dbReference type="EMBL" id="GBE88090.1"/>
    </source>
</evidence>